<keyword evidence="1" id="KW-0732">Signal</keyword>
<evidence type="ECO:0000313" key="2">
    <source>
        <dbReference type="EMBL" id="KAK2158271.1"/>
    </source>
</evidence>
<protein>
    <submittedName>
        <fullName evidence="2">Uncharacterized protein</fullName>
    </submittedName>
</protein>
<name>A0AAD9JSR8_9ANNE</name>
<comment type="caution">
    <text evidence="2">The sequence shown here is derived from an EMBL/GenBank/DDBJ whole genome shotgun (WGS) entry which is preliminary data.</text>
</comment>
<dbReference type="EMBL" id="JAODUP010000174">
    <property type="protein sequence ID" value="KAK2158271.1"/>
    <property type="molecule type" value="Genomic_DNA"/>
</dbReference>
<organism evidence="2 3">
    <name type="scientific">Paralvinella palmiformis</name>
    <dbReference type="NCBI Taxonomy" id="53620"/>
    <lineage>
        <taxon>Eukaryota</taxon>
        <taxon>Metazoa</taxon>
        <taxon>Spiralia</taxon>
        <taxon>Lophotrochozoa</taxon>
        <taxon>Annelida</taxon>
        <taxon>Polychaeta</taxon>
        <taxon>Sedentaria</taxon>
        <taxon>Canalipalpata</taxon>
        <taxon>Terebellida</taxon>
        <taxon>Terebelliformia</taxon>
        <taxon>Alvinellidae</taxon>
        <taxon>Paralvinella</taxon>
    </lineage>
</organism>
<dbReference type="Proteomes" id="UP001208570">
    <property type="component" value="Unassembled WGS sequence"/>
</dbReference>
<reference evidence="2" key="1">
    <citation type="journal article" date="2023" name="Mol. Biol. Evol.">
        <title>Third-Generation Sequencing Reveals the Adaptive Role of the Epigenome in Three Deep-Sea Polychaetes.</title>
        <authorList>
            <person name="Perez M."/>
            <person name="Aroh O."/>
            <person name="Sun Y."/>
            <person name="Lan Y."/>
            <person name="Juniper S.K."/>
            <person name="Young C.R."/>
            <person name="Angers B."/>
            <person name="Qian P.Y."/>
        </authorList>
    </citation>
    <scope>NUCLEOTIDE SEQUENCE</scope>
    <source>
        <strain evidence="2">P08H-3</strain>
    </source>
</reference>
<evidence type="ECO:0000256" key="1">
    <source>
        <dbReference type="SAM" id="SignalP"/>
    </source>
</evidence>
<dbReference type="PROSITE" id="PS51257">
    <property type="entry name" value="PROKAR_LIPOPROTEIN"/>
    <property type="match status" value="1"/>
</dbReference>
<evidence type="ECO:0000313" key="3">
    <source>
        <dbReference type="Proteomes" id="UP001208570"/>
    </source>
</evidence>
<gene>
    <name evidence="2" type="ORF">LSH36_174g09027</name>
</gene>
<feature type="signal peptide" evidence="1">
    <location>
        <begin position="1"/>
        <end position="19"/>
    </location>
</feature>
<sequence>MKHYLFGFALLTLLMAIACFYSFSYKYDQWVNSNTIIKQQNNPNDLGERSNFEEDKKNCSTKIFLRKTQLLKYFGQDIKSQEVCNFGYFNNYLKKYGQFAGEGVWYAPPTGAPSVQSDFYPSGCSFMRFSRGDYLLSECFEMKKIRKILVTGDSNARKLTQNMIQLFEDIAGKKCKEIAFQKSGNDTKYFDVPNLNNSKILTKPCDFGFISCSSWRYQCPMDYSSNGKFEDNVTIEFIPMFRFVDLSMQLSLDERNATRRIGLLSANNKLEYLLKYYLPYNGFPDMWIFSPPFHHESLHHNLTVLKVDINYLINIMNSFVPARTKIIFMADARKCNDKLPKHILQTNKQQMNVSMNERIDQMNRLWYAALRPKIDNSKNWNVLLDATKITCPFVCTWHIDGAHYVGVWYKLMSEYILSILCHS</sequence>
<accession>A0AAD9JSR8</accession>
<keyword evidence="3" id="KW-1185">Reference proteome</keyword>
<proteinExistence type="predicted"/>
<dbReference type="AlphaFoldDB" id="A0AAD9JSR8"/>
<feature type="chain" id="PRO_5041928956" evidence="1">
    <location>
        <begin position="20"/>
        <end position="423"/>
    </location>
</feature>